<dbReference type="AlphaFoldDB" id="D1QV21"/>
<accession>D1QV21</accession>
<dbReference type="Proteomes" id="UP000004079">
    <property type="component" value="Unassembled WGS sequence"/>
</dbReference>
<proteinExistence type="predicted"/>
<organism evidence="1 2">
    <name type="scientific">Segatella oris F0302</name>
    <dbReference type="NCBI Taxonomy" id="649760"/>
    <lineage>
        <taxon>Bacteria</taxon>
        <taxon>Pseudomonadati</taxon>
        <taxon>Bacteroidota</taxon>
        <taxon>Bacteroidia</taxon>
        <taxon>Bacteroidales</taxon>
        <taxon>Prevotellaceae</taxon>
        <taxon>Segatella</taxon>
    </lineage>
</organism>
<evidence type="ECO:0000313" key="2">
    <source>
        <dbReference type="Proteomes" id="UP000004079"/>
    </source>
</evidence>
<name>D1QV21_9BACT</name>
<gene>
    <name evidence="1" type="ORF">HMPREF0971_02857</name>
</gene>
<dbReference type="EMBL" id="ACUZ02000050">
    <property type="protein sequence ID" value="EFB30825.1"/>
    <property type="molecule type" value="Genomic_DNA"/>
</dbReference>
<evidence type="ECO:0000313" key="1">
    <source>
        <dbReference type="EMBL" id="EFB30825.1"/>
    </source>
</evidence>
<comment type="caution">
    <text evidence="1">The sequence shown here is derived from an EMBL/GenBank/DDBJ whole genome shotgun (WGS) entry which is preliminary data.</text>
</comment>
<sequence length="76" mass="8854">MQDAVIVNVEVNSNLMFILKPFHLIYCTKLGNLLHDFRNITLKEDKNTTSCHICYSSLQCHIPIFAYRNLIKSKQI</sequence>
<dbReference type="STRING" id="649760.HMPREF0971_02857"/>
<protein>
    <submittedName>
        <fullName evidence="1">Uncharacterized protein</fullName>
    </submittedName>
</protein>
<reference evidence="1 2" key="1">
    <citation type="submission" date="2009-11" db="EMBL/GenBank/DDBJ databases">
        <authorList>
            <person name="Weinstock G."/>
            <person name="Sodergren E."/>
            <person name="Clifton S."/>
            <person name="Fulton L."/>
            <person name="Fulton B."/>
            <person name="Courtney L."/>
            <person name="Fronick C."/>
            <person name="Harrison M."/>
            <person name="Strong C."/>
            <person name="Farmer C."/>
            <person name="Delahaunty K."/>
            <person name="Markovic C."/>
            <person name="Hall O."/>
            <person name="Minx P."/>
            <person name="Tomlinson C."/>
            <person name="Mitreva M."/>
            <person name="Nelson J."/>
            <person name="Hou S."/>
            <person name="Wollam A."/>
            <person name="Pepin K.H."/>
            <person name="Johnson M."/>
            <person name="Bhonagiri V."/>
            <person name="Nash W.E."/>
            <person name="Warren W."/>
            <person name="Chinwalla A."/>
            <person name="Mardis E.R."/>
            <person name="Wilson R.K."/>
        </authorList>
    </citation>
    <scope>NUCLEOTIDE SEQUENCE [LARGE SCALE GENOMIC DNA]</scope>
    <source>
        <strain evidence="1 2">F0302</strain>
    </source>
</reference>
<dbReference type="HOGENOM" id="CLU_2651436_0_0_10"/>